<dbReference type="GO" id="GO:0005886">
    <property type="term" value="C:plasma membrane"/>
    <property type="evidence" value="ECO:0007669"/>
    <property type="project" value="UniProtKB-SubCell"/>
</dbReference>
<dbReference type="AlphaFoldDB" id="A0A5C8PEA0"/>
<dbReference type="GO" id="GO:0006171">
    <property type="term" value="P:cAMP biosynthetic process"/>
    <property type="evidence" value="ECO:0007669"/>
    <property type="project" value="TreeGrafter"/>
</dbReference>
<dbReference type="InterPro" id="IPR012675">
    <property type="entry name" value="Beta-grasp_dom_sf"/>
</dbReference>
<feature type="transmembrane region" description="Helical" evidence="4">
    <location>
        <begin position="52"/>
        <end position="70"/>
    </location>
</feature>
<evidence type="ECO:0000313" key="7">
    <source>
        <dbReference type="EMBL" id="TXL72077.1"/>
    </source>
</evidence>
<keyword evidence="4" id="KW-0812">Transmembrane</keyword>
<dbReference type="InterPro" id="IPR034804">
    <property type="entry name" value="SQR/QFR_C/D"/>
</dbReference>
<dbReference type="OrthoDB" id="9762462at2"/>
<comment type="caution">
    <text evidence="7">The sequence shown here is derived from an EMBL/GenBank/DDBJ whole genome shotgun (WGS) entry which is preliminary data.</text>
</comment>
<dbReference type="SUPFAM" id="SSF54292">
    <property type="entry name" value="2Fe-2S ferredoxin-like"/>
    <property type="match status" value="1"/>
</dbReference>
<keyword evidence="8" id="KW-1185">Reference proteome</keyword>
<dbReference type="PANTHER" id="PTHR43081">
    <property type="entry name" value="ADENYLATE CYCLASE, TERMINAL-DIFFERENTIATION SPECIFIC-RELATED"/>
    <property type="match status" value="1"/>
</dbReference>
<comment type="subcellular location">
    <subcellularLocation>
        <location evidence="1">Cell membrane</location>
        <topology evidence="1">Multi-pass membrane protein</topology>
    </subcellularLocation>
</comment>
<organism evidence="7 8">
    <name type="scientific">Vineibacter terrae</name>
    <dbReference type="NCBI Taxonomy" id="2586908"/>
    <lineage>
        <taxon>Bacteria</taxon>
        <taxon>Pseudomonadati</taxon>
        <taxon>Pseudomonadota</taxon>
        <taxon>Alphaproteobacteria</taxon>
        <taxon>Hyphomicrobiales</taxon>
        <taxon>Vineibacter</taxon>
    </lineage>
</organism>
<keyword evidence="3 4" id="KW-0472">Membrane</keyword>
<dbReference type="Proteomes" id="UP000321638">
    <property type="component" value="Unassembled WGS sequence"/>
</dbReference>
<evidence type="ECO:0000256" key="1">
    <source>
        <dbReference type="ARBA" id="ARBA00004651"/>
    </source>
</evidence>
<feature type="domain" description="Guanylate cyclase" evidence="5">
    <location>
        <begin position="367"/>
        <end position="499"/>
    </location>
</feature>
<gene>
    <name evidence="7" type="ORF">FHP25_27005</name>
</gene>
<keyword evidence="2" id="KW-1003">Cell membrane</keyword>
<dbReference type="GO" id="GO:0051536">
    <property type="term" value="F:iron-sulfur cluster binding"/>
    <property type="evidence" value="ECO:0007669"/>
    <property type="project" value="InterPro"/>
</dbReference>
<evidence type="ECO:0000256" key="2">
    <source>
        <dbReference type="ARBA" id="ARBA00022475"/>
    </source>
</evidence>
<dbReference type="EMBL" id="VDUZ01000036">
    <property type="protein sequence ID" value="TXL72077.1"/>
    <property type="molecule type" value="Genomic_DNA"/>
</dbReference>
<feature type="transmembrane region" description="Helical" evidence="4">
    <location>
        <begin position="82"/>
        <end position="101"/>
    </location>
</feature>
<dbReference type="InterPro" id="IPR036010">
    <property type="entry name" value="2Fe-2S_ferredoxin-like_sf"/>
</dbReference>
<dbReference type="Pfam" id="PF00211">
    <property type="entry name" value="Guanylate_cyc"/>
    <property type="match status" value="1"/>
</dbReference>
<evidence type="ECO:0000259" key="6">
    <source>
        <dbReference type="PROSITE" id="PS51085"/>
    </source>
</evidence>
<dbReference type="SUPFAM" id="SSF55073">
    <property type="entry name" value="Nucleotide cyclase"/>
    <property type="match status" value="1"/>
</dbReference>
<dbReference type="PROSITE" id="PS50125">
    <property type="entry name" value="GUANYLATE_CYCLASE_2"/>
    <property type="match status" value="1"/>
</dbReference>
<accession>A0A5C8PEA0</accession>
<dbReference type="GO" id="GO:0035556">
    <property type="term" value="P:intracellular signal transduction"/>
    <property type="evidence" value="ECO:0007669"/>
    <property type="project" value="InterPro"/>
</dbReference>
<feature type="transmembrane region" description="Helical" evidence="4">
    <location>
        <begin position="132"/>
        <end position="151"/>
    </location>
</feature>
<dbReference type="InterPro" id="IPR001041">
    <property type="entry name" value="2Fe-2S_ferredoxin-type"/>
</dbReference>
<dbReference type="InterPro" id="IPR029787">
    <property type="entry name" value="Nucleotide_cyclase"/>
</dbReference>
<dbReference type="InterPro" id="IPR050697">
    <property type="entry name" value="Adenylyl/Guanylyl_Cyclase_3/4"/>
</dbReference>
<protein>
    <submittedName>
        <fullName evidence="7">Adenylate/guanylate cyclase domain-containing protein</fullName>
    </submittedName>
</protein>
<dbReference type="InterPro" id="IPR001054">
    <property type="entry name" value="A/G_cyclase"/>
</dbReference>
<dbReference type="Gene3D" id="3.10.20.30">
    <property type="match status" value="1"/>
</dbReference>
<feature type="transmembrane region" description="Helical" evidence="4">
    <location>
        <begin position="163"/>
        <end position="183"/>
    </location>
</feature>
<feature type="domain" description="2Fe-2S ferredoxin-type" evidence="6">
    <location>
        <begin position="248"/>
        <end position="344"/>
    </location>
</feature>
<proteinExistence type="predicted"/>
<dbReference type="Gene3D" id="3.30.70.1230">
    <property type="entry name" value="Nucleotide cyclase"/>
    <property type="match status" value="1"/>
</dbReference>
<keyword evidence="4" id="KW-1133">Transmembrane helix</keyword>
<evidence type="ECO:0000256" key="4">
    <source>
        <dbReference type="SAM" id="Phobius"/>
    </source>
</evidence>
<dbReference type="SMART" id="SM00044">
    <property type="entry name" value="CYCc"/>
    <property type="match status" value="1"/>
</dbReference>
<dbReference type="Pfam" id="PF00111">
    <property type="entry name" value="Fer2"/>
    <property type="match status" value="1"/>
</dbReference>
<evidence type="ECO:0000259" key="5">
    <source>
        <dbReference type="PROSITE" id="PS50125"/>
    </source>
</evidence>
<dbReference type="PROSITE" id="PS51085">
    <property type="entry name" value="2FE2S_FER_2"/>
    <property type="match status" value="1"/>
</dbReference>
<dbReference type="GO" id="GO:0004016">
    <property type="term" value="F:adenylate cyclase activity"/>
    <property type="evidence" value="ECO:0007669"/>
    <property type="project" value="UniProtKB-ARBA"/>
</dbReference>
<dbReference type="RefSeq" id="WP_147850105.1">
    <property type="nucleotide sequence ID" value="NZ_VDUZ01000036.1"/>
</dbReference>
<name>A0A5C8PEA0_9HYPH</name>
<evidence type="ECO:0000256" key="3">
    <source>
        <dbReference type="ARBA" id="ARBA00023136"/>
    </source>
</evidence>
<dbReference type="CDD" id="cd00207">
    <property type="entry name" value="fer2"/>
    <property type="match status" value="1"/>
</dbReference>
<dbReference type="PANTHER" id="PTHR43081:SF17">
    <property type="entry name" value="BLL5647 PROTEIN"/>
    <property type="match status" value="1"/>
</dbReference>
<reference evidence="7 8" key="1">
    <citation type="submission" date="2019-06" db="EMBL/GenBank/DDBJ databases">
        <title>New taxonomy in bacterial strain CC-CFT640, isolated from vineyard.</title>
        <authorList>
            <person name="Lin S.-Y."/>
            <person name="Tsai C.-F."/>
            <person name="Young C.-C."/>
        </authorList>
    </citation>
    <scope>NUCLEOTIDE SEQUENCE [LARGE SCALE GENOMIC DNA]</scope>
    <source>
        <strain evidence="7 8">CC-CFT640</strain>
    </source>
</reference>
<dbReference type="SUPFAM" id="SSF81343">
    <property type="entry name" value="Fumarate reductase respiratory complex transmembrane subunits"/>
    <property type="match status" value="1"/>
</dbReference>
<feature type="transmembrane region" description="Helical" evidence="4">
    <location>
        <begin position="217"/>
        <end position="236"/>
    </location>
</feature>
<sequence length="556" mass="60822">MPQRLRLISGITLFVFVTTHLLNHALGLFSIAAADAGLTVFAAVWRNPVGTGILALAILTHFGLVLWSVFRRRRLRLSRWEWIQLALGLCILPIGLGHFVMVRGAHEIDGVTTAYFWVLWPMVADPWNGARQFGLILIVWIHGCIGLHFWLRLKPWYRRFIALFYAAALMVPTLAVCGVAVALREAADIFQDTDRLMALARALNAPPDKDAIDRLRALSDILIATVIILIALVLAARPLRAWWEHRKGSVRLEYPEGRFVSLPAGLSLLEMSRVVGIPHASVCGGRGRCSTCRVRIAGPDGERLPPASAEEARVLQRIGAPQGVRLACQTRPPPGIYTVTPMLPPAADTRDVLRGDMSAHGTERVVAVLFADLRDFTSISEKRLPFDIVFILNRYFRSMGDAVQAAGGHVDKFIGDGVMAVFGLRSDSATAARQALDAARRISIALELLNDTLTGELDRPLRIGLGIHAGPAIVGEMGHGRAVSLTAIGDTVNTASRLENVAKELGCELIVSQELLDIGGVTLLGWQRHDVEVRGRERRMAVRAVTTASRLPASWS</sequence>
<evidence type="ECO:0000313" key="8">
    <source>
        <dbReference type="Proteomes" id="UP000321638"/>
    </source>
</evidence>
<dbReference type="CDD" id="cd07302">
    <property type="entry name" value="CHD"/>
    <property type="match status" value="1"/>
</dbReference>